<feature type="domain" description="USP" evidence="10">
    <location>
        <begin position="155"/>
        <end position="457"/>
    </location>
</feature>
<feature type="compositionally biased region" description="Polar residues" evidence="9">
    <location>
        <begin position="482"/>
        <end position="501"/>
    </location>
</feature>
<dbReference type="PROSITE" id="PS00973">
    <property type="entry name" value="USP_2"/>
    <property type="match status" value="1"/>
</dbReference>
<evidence type="ECO:0000256" key="4">
    <source>
        <dbReference type="ARBA" id="ARBA00022786"/>
    </source>
</evidence>
<accession>A0A7N0TAV1</accession>
<feature type="region of interest" description="Disordered" evidence="9">
    <location>
        <begin position="482"/>
        <end position="527"/>
    </location>
</feature>
<dbReference type="InterPro" id="IPR050164">
    <property type="entry name" value="Peptidase_C19"/>
</dbReference>
<keyword evidence="6 8" id="KW-0788">Thiol protease</keyword>
<dbReference type="EnsemblPlants" id="Kaladp0030s0122.1.v1.1">
    <property type="protein sequence ID" value="Kaladp0030s0122.1.v1.1"/>
    <property type="gene ID" value="Kaladp0030s0122.v1.1"/>
</dbReference>
<keyword evidence="4 8" id="KW-0833">Ubl conjugation pathway</keyword>
<dbReference type="PROSITE" id="PS00972">
    <property type="entry name" value="USP_1"/>
    <property type="match status" value="1"/>
</dbReference>
<evidence type="ECO:0000256" key="9">
    <source>
        <dbReference type="SAM" id="MobiDB-lite"/>
    </source>
</evidence>
<dbReference type="InterPro" id="IPR018200">
    <property type="entry name" value="USP_CS"/>
</dbReference>
<evidence type="ECO:0000313" key="11">
    <source>
        <dbReference type="EnsemblPlants" id="Kaladp0030s0122.1.v1.1"/>
    </source>
</evidence>
<feature type="compositionally biased region" description="Basic and acidic residues" evidence="9">
    <location>
        <begin position="643"/>
        <end position="661"/>
    </location>
</feature>
<feature type="compositionally biased region" description="Basic and acidic residues" evidence="9">
    <location>
        <begin position="502"/>
        <end position="515"/>
    </location>
</feature>
<reference evidence="11" key="1">
    <citation type="submission" date="2021-01" db="UniProtKB">
        <authorList>
            <consortium name="EnsemblPlants"/>
        </authorList>
    </citation>
    <scope>IDENTIFICATION</scope>
</reference>
<evidence type="ECO:0000313" key="12">
    <source>
        <dbReference type="Proteomes" id="UP000594263"/>
    </source>
</evidence>
<evidence type="ECO:0000256" key="3">
    <source>
        <dbReference type="ARBA" id="ARBA00022670"/>
    </source>
</evidence>
<dbReference type="GO" id="GO:0004843">
    <property type="term" value="F:cysteine-type deubiquitinase activity"/>
    <property type="evidence" value="ECO:0007669"/>
    <property type="project" value="UniProtKB-UniRule"/>
</dbReference>
<dbReference type="Gramene" id="Kaladp0030s0122.1.v1.1">
    <property type="protein sequence ID" value="Kaladp0030s0122.1.v1.1"/>
    <property type="gene ID" value="Kaladp0030s0122.v1.1"/>
</dbReference>
<dbReference type="PANTHER" id="PTHR24006">
    <property type="entry name" value="UBIQUITIN CARBOXYL-TERMINAL HYDROLASE"/>
    <property type="match status" value="1"/>
</dbReference>
<evidence type="ECO:0000256" key="8">
    <source>
        <dbReference type="RuleBase" id="RU366025"/>
    </source>
</evidence>
<dbReference type="PANTHER" id="PTHR24006:SF747">
    <property type="entry name" value="UBIQUITIN CARBOXYL-TERMINAL HYDROLASE 20"/>
    <property type="match status" value="1"/>
</dbReference>
<evidence type="ECO:0000256" key="7">
    <source>
        <dbReference type="ARBA" id="ARBA00037450"/>
    </source>
</evidence>
<comment type="similarity">
    <text evidence="2 8">Belongs to the peptidase C19 family.</text>
</comment>
<dbReference type="SUPFAM" id="SSF54001">
    <property type="entry name" value="Cysteine proteinases"/>
    <property type="match status" value="1"/>
</dbReference>
<dbReference type="GO" id="GO:0005829">
    <property type="term" value="C:cytosol"/>
    <property type="evidence" value="ECO:0007669"/>
    <property type="project" value="TreeGrafter"/>
</dbReference>
<dbReference type="PROSITE" id="PS50235">
    <property type="entry name" value="USP_3"/>
    <property type="match status" value="1"/>
</dbReference>
<dbReference type="FunFam" id="3.90.70.10:FF:000116">
    <property type="entry name" value="Ubiquitin carboxyl-terminal hydrolase 20"/>
    <property type="match status" value="1"/>
</dbReference>
<dbReference type="InterPro" id="IPR028889">
    <property type="entry name" value="USP"/>
</dbReference>
<feature type="compositionally biased region" description="Basic and acidic residues" evidence="9">
    <location>
        <begin position="7"/>
        <end position="17"/>
    </location>
</feature>
<sequence length="687" mass="77118">MRAPLKTLDHSVDHDRGPSTAPAPDFEVAECGRKGGGGNCGDDDWDMRRSGEREGCDRYEPSGTRFESRWAPWAMIASEASRSRPREKMRLWSPEKKRICSPEKRRIWSPENVFSTWSTDEDNEEDGEKENSESPPRPTPTDVVTAEEPASRVGAGFVNLGNTCFLNAVLQCLVHTSPLLQGLFLVKHHSPCFREKFCLICTLRELVQRSFSSPDEFPPYGIVNNLKYFSANFVRFQQEDAHEFLQCLLDKLEKYPMCSLDPFSVASSDNLVKQVFGGSLISRLRCSECNHISCTPEDLIDFSLEIDNVNTLEGALDSFTKLEKIEDIKLTCDGCDEKVSMEKQFMVDKAPLVASIHLKRFKNDGVSVEKISKLVEYPLSLNLQPYTACHQEHNVDLMYDLYAVIVHMGSTLSTGHYYCFVRSSSNTWHEFDDSTVTGVSESHVLSQEAYILFYAKQGTYGFANADQVQCLSPPIVSTFSPSSVLDNVNQSSESDSPTENPNKPDVRVNRHKDSDSTSQPACLGLQQEDVAKNKGRVKYSDLMLKGEDDDKNEKDTDDYSFHLNLLLADKSRSSFSFDVKPSFGTRQMNSSEENVQATRVQQRNNCLLNNEKCAASLALAEAMINPSSCQTDVNGSPEGVKAEKRILRKRSAEKPIEDPRKKQVLKNLSRTNMPMSRASKLLASITQ</sequence>
<dbReference type="Pfam" id="PF00443">
    <property type="entry name" value="UCH"/>
    <property type="match status" value="1"/>
</dbReference>
<feature type="compositionally biased region" description="Basic and acidic residues" evidence="9">
    <location>
        <begin position="46"/>
        <end position="60"/>
    </location>
</feature>
<proteinExistence type="inferred from homology"/>
<evidence type="ECO:0000256" key="6">
    <source>
        <dbReference type="ARBA" id="ARBA00022807"/>
    </source>
</evidence>
<evidence type="ECO:0000256" key="1">
    <source>
        <dbReference type="ARBA" id="ARBA00000707"/>
    </source>
</evidence>
<protein>
    <recommendedName>
        <fullName evidence="8">Ubiquitin carboxyl-terminal hydrolase</fullName>
        <ecNumber evidence="8">3.4.19.12</ecNumber>
    </recommendedName>
</protein>
<dbReference type="GO" id="GO:0006508">
    <property type="term" value="P:proteolysis"/>
    <property type="evidence" value="ECO:0007669"/>
    <property type="project" value="UniProtKB-KW"/>
</dbReference>
<dbReference type="Proteomes" id="UP000594263">
    <property type="component" value="Unplaced"/>
</dbReference>
<evidence type="ECO:0000256" key="5">
    <source>
        <dbReference type="ARBA" id="ARBA00022801"/>
    </source>
</evidence>
<dbReference type="Gene3D" id="3.90.70.10">
    <property type="entry name" value="Cysteine proteinases"/>
    <property type="match status" value="1"/>
</dbReference>
<keyword evidence="12" id="KW-1185">Reference proteome</keyword>
<feature type="region of interest" description="Disordered" evidence="9">
    <location>
        <begin position="111"/>
        <end position="148"/>
    </location>
</feature>
<name>A0A7N0TAV1_KALFE</name>
<keyword evidence="3 8" id="KW-0645">Protease</keyword>
<organism evidence="11 12">
    <name type="scientific">Kalanchoe fedtschenkoi</name>
    <name type="common">Lavender scallops</name>
    <name type="synonym">South American air plant</name>
    <dbReference type="NCBI Taxonomy" id="63787"/>
    <lineage>
        <taxon>Eukaryota</taxon>
        <taxon>Viridiplantae</taxon>
        <taxon>Streptophyta</taxon>
        <taxon>Embryophyta</taxon>
        <taxon>Tracheophyta</taxon>
        <taxon>Spermatophyta</taxon>
        <taxon>Magnoliopsida</taxon>
        <taxon>eudicotyledons</taxon>
        <taxon>Gunneridae</taxon>
        <taxon>Pentapetalae</taxon>
        <taxon>Saxifragales</taxon>
        <taxon>Crassulaceae</taxon>
        <taxon>Kalanchoe</taxon>
    </lineage>
</organism>
<feature type="region of interest" description="Disordered" evidence="9">
    <location>
        <begin position="1"/>
        <end position="64"/>
    </location>
</feature>
<feature type="compositionally biased region" description="Acidic residues" evidence="9">
    <location>
        <begin position="119"/>
        <end position="128"/>
    </location>
</feature>
<evidence type="ECO:0000259" key="10">
    <source>
        <dbReference type="PROSITE" id="PS50235"/>
    </source>
</evidence>
<dbReference type="InterPro" id="IPR001394">
    <property type="entry name" value="Peptidase_C19_UCH"/>
</dbReference>
<keyword evidence="5 8" id="KW-0378">Hydrolase</keyword>
<dbReference type="EC" id="3.4.19.12" evidence="8"/>
<dbReference type="AlphaFoldDB" id="A0A7N0TAV1"/>
<evidence type="ECO:0000256" key="2">
    <source>
        <dbReference type="ARBA" id="ARBA00009085"/>
    </source>
</evidence>
<dbReference type="InterPro" id="IPR038765">
    <property type="entry name" value="Papain-like_cys_pep_sf"/>
</dbReference>
<comment type="function">
    <text evidence="7 8">Recognizes and hydrolyzes the peptide bond at the C-terminal Gly of ubiquitin. Involved in the processing of poly-ubiquitin precursors as well as that of ubiquitinated proteins.</text>
</comment>
<dbReference type="GO" id="GO:0016579">
    <property type="term" value="P:protein deubiquitination"/>
    <property type="evidence" value="ECO:0007669"/>
    <property type="project" value="InterPro"/>
</dbReference>
<comment type="catalytic activity">
    <reaction evidence="1 8">
        <text>Thiol-dependent hydrolysis of ester, thioester, amide, peptide and isopeptide bonds formed by the C-terminal Gly of ubiquitin (a 76-residue protein attached to proteins as an intracellular targeting signal).</text>
        <dbReference type="EC" id="3.4.19.12"/>
    </reaction>
</comment>
<feature type="region of interest" description="Disordered" evidence="9">
    <location>
        <begin position="643"/>
        <end position="663"/>
    </location>
</feature>
<dbReference type="GO" id="GO:0005634">
    <property type="term" value="C:nucleus"/>
    <property type="evidence" value="ECO:0007669"/>
    <property type="project" value="TreeGrafter"/>
</dbReference>